<reference evidence="2 3" key="1">
    <citation type="submission" date="2019-02" db="EMBL/GenBank/DDBJ databases">
        <title>Deep-cultivation of Planctomycetes and their phenomic and genomic characterization uncovers novel biology.</title>
        <authorList>
            <person name="Wiegand S."/>
            <person name="Jogler M."/>
            <person name="Boedeker C."/>
            <person name="Pinto D."/>
            <person name="Vollmers J."/>
            <person name="Rivas-Marin E."/>
            <person name="Kohn T."/>
            <person name="Peeters S.H."/>
            <person name="Heuer A."/>
            <person name="Rast P."/>
            <person name="Oberbeckmann S."/>
            <person name="Bunk B."/>
            <person name="Jeske O."/>
            <person name="Meyerdierks A."/>
            <person name="Storesund J.E."/>
            <person name="Kallscheuer N."/>
            <person name="Luecker S."/>
            <person name="Lage O.M."/>
            <person name="Pohl T."/>
            <person name="Merkel B.J."/>
            <person name="Hornburger P."/>
            <person name="Mueller R.-W."/>
            <person name="Bruemmer F."/>
            <person name="Labrenz M."/>
            <person name="Spormann A.M."/>
            <person name="Op Den Camp H."/>
            <person name="Overmann J."/>
            <person name="Amann R."/>
            <person name="Jetten M.S.M."/>
            <person name="Mascher T."/>
            <person name="Medema M.H."/>
            <person name="Devos D.P."/>
            <person name="Kaster A.-K."/>
            <person name="Ovreas L."/>
            <person name="Rohde M."/>
            <person name="Galperin M.Y."/>
            <person name="Jogler C."/>
        </authorList>
    </citation>
    <scope>NUCLEOTIDE SEQUENCE [LARGE SCALE GENOMIC DNA]</scope>
    <source>
        <strain evidence="2 3">KOR42</strain>
    </source>
</reference>
<comment type="caution">
    <text evidence="2">The sequence shown here is derived from an EMBL/GenBank/DDBJ whole genome shotgun (WGS) entry which is preliminary data.</text>
</comment>
<dbReference type="CDD" id="cd16364">
    <property type="entry name" value="T3SC_I-like"/>
    <property type="match status" value="1"/>
</dbReference>
<keyword evidence="3" id="KW-1185">Reference proteome</keyword>
<dbReference type="EMBL" id="SIHI01000001">
    <property type="protein sequence ID" value="TWT56684.1"/>
    <property type="molecule type" value="Genomic_DNA"/>
</dbReference>
<organism evidence="2 3">
    <name type="scientific">Thalassoglobus neptunius</name>
    <dbReference type="NCBI Taxonomy" id="1938619"/>
    <lineage>
        <taxon>Bacteria</taxon>
        <taxon>Pseudomonadati</taxon>
        <taxon>Planctomycetota</taxon>
        <taxon>Planctomycetia</taxon>
        <taxon>Planctomycetales</taxon>
        <taxon>Planctomycetaceae</taxon>
        <taxon>Thalassoglobus</taxon>
    </lineage>
</organism>
<accession>A0A5C5X0L4</accession>
<name>A0A5C5X0L4_9PLAN</name>
<dbReference type="Proteomes" id="UP000317243">
    <property type="component" value="Unassembled WGS sequence"/>
</dbReference>
<gene>
    <name evidence="2" type="ORF">KOR42_00380</name>
</gene>
<dbReference type="RefSeq" id="WP_146506618.1">
    <property type="nucleotide sequence ID" value="NZ_SIHI01000001.1"/>
</dbReference>
<feature type="region of interest" description="Disordered" evidence="1">
    <location>
        <begin position="177"/>
        <end position="203"/>
    </location>
</feature>
<dbReference type="OrthoDB" id="212092at2"/>
<sequence>MKLMRSLIVAGALTGVGVSILPSQSCVAQDRAPMQLSEEQLGESIAAMGIEAEKKQQRYDFAFRAVMAEEEWELSMSAVLSQNGEDLWVMAWLDKLPKTSAEAPKTALLRLLAQNDQLGNGKFFAYVPTARRFVLQRTVPNEDLTSAKLRVILQDLGSTVVENYPIWAVANWNPTGTPAAPTGAPAQSASQSGGQQFQQPVQR</sequence>
<evidence type="ECO:0000313" key="3">
    <source>
        <dbReference type="Proteomes" id="UP000317243"/>
    </source>
</evidence>
<proteinExistence type="predicted"/>
<evidence type="ECO:0000256" key="1">
    <source>
        <dbReference type="SAM" id="MobiDB-lite"/>
    </source>
</evidence>
<dbReference type="AlphaFoldDB" id="A0A5C5X0L4"/>
<evidence type="ECO:0000313" key="2">
    <source>
        <dbReference type="EMBL" id="TWT56684.1"/>
    </source>
</evidence>
<protein>
    <submittedName>
        <fullName evidence="2">Uncharacterized protein</fullName>
    </submittedName>
</protein>